<evidence type="ECO:0000256" key="4">
    <source>
        <dbReference type="SAM" id="MobiDB-lite"/>
    </source>
</evidence>
<sequence length="256" mass="27815">MPASRPQPHRALSHLLVAELSADIRNNVLRPGDKLPIEPELAQRFGVSRTVVRESVQRLQAMGMVEVRRGVGTFVLAPTADHGLLLHAEGLSGTHQVLAMLELRIGVETEAAALAAMRRTDAQLAGMRRALLDFDTALREGRSTLSADFDFHRLIAQATHNPYFEQVLHNLGHATMSGGAHRRGEPQAVADQDAASPTQFGAEVATLLPGKAMTAHEHEGLFERIAQRDVMGARAAMLVHLSSSRERMRRASATPA</sequence>
<dbReference type="SMART" id="SM00345">
    <property type="entry name" value="HTH_GNTR"/>
    <property type="match status" value="1"/>
</dbReference>
<evidence type="ECO:0000313" key="7">
    <source>
        <dbReference type="Proteomes" id="UP001596501"/>
    </source>
</evidence>
<dbReference type="InterPro" id="IPR036388">
    <property type="entry name" value="WH-like_DNA-bd_sf"/>
</dbReference>
<dbReference type="Gene3D" id="1.10.10.10">
    <property type="entry name" value="Winged helix-like DNA-binding domain superfamily/Winged helix DNA-binding domain"/>
    <property type="match status" value="1"/>
</dbReference>
<evidence type="ECO:0000313" key="6">
    <source>
        <dbReference type="EMBL" id="MFC7409175.1"/>
    </source>
</evidence>
<dbReference type="CDD" id="cd07377">
    <property type="entry name" value="WHTH_GntR"/>
    <property type="match status" value="1"/>
</dbReference>
<dbReference type="Pfam" id="PF07729">
    <property type="entry name" value="FCD"/>
    <property type="match status" value="1"/>
</dbReference>
<evidence type="ECO:0000256" key="2">
    <source>
        <dbReference type="ARBA" id="ARBA00023125"/>
    </source>
</evidence>
<evidence type="ECO:0000256" key="3">
    <source>
        <dbReference type="ARBA" id="ARBA00023163"/>
    </source>
</evidence>
<reference evidence="7" key="1">
    <citation type="journal article" date="2019" name="Int. J. Syst. Evol. Microbiol.">
        <title>The Global Catalogue of Microorganisms (GCM) 10K type strain sequencing project: providing services to taxonomists for standard genome sequencing and annotation.</title>
        <authorList>
            <consortium name="The Broad Institute Genomics Platform"/>
            <consortium name="The Broad Institute Genome Sequencing Center for Infectious Disease"/>
            <person name="Wu L."/>
            <person name="Ma J."/>
        </authorList>
    </citation>
    <scope>NUCLEOTIDE SEQUENCE [LARGE SCALE GENOMIC DNA]</scope>
    <source>
        <strain evidence="7">CGMCC 1.12371</strain>
    </source>
</reference>
<keyword evidence="2" id="KW-0238">DNA-binding</keyword>
<accession>A0ABW2QIC6</accession>
<proteinExistence type="predicted"/>
<dbReference type="PANTHER" id="PTHR43537">
    <property type="entry name" value="TRANSCRIPTIONAL REGULATOR, GNTR FAMILY"/>
    <property type="match status" value="1"/>
</dbReference>
<keyword evidence="7" id="KW-1185">Reference proteome</keyword>
<dbReference type="SMART" id="SM00895">
    <property type="entry name" value="FCD"/>
    <property type="match status" value="1"/>
</dbReference>
<dbReference type="PROSITE" id="PS50949">
    <property type="entry name" value="HTH_GNTR"/>
    <property type="match status" value="1"/>
</dbReference>
<dbReference type="PANTHER" id="PTHR43537:SF5">
    <property type="entry name" value="UXU OPERON TRANSCRIPTIONAL REGULATOR"/>
    <property type="match status" value="1"/>
</dbReference>
<dbReference type="SUPFAM" id="SSF48008">
    <property type="entry name" value="GntR ligand-binding domain-like"/>
    <property type="match status" value="1"/>
</dbReference>
<feature type="region of interest" description="Disordered" evidence="4">
    <location>
        <begin position="176"/>
        <end position="196"/>
    </location>
</feature>
<organism evidence="6 7">
    <name type="scientific">Hydrogenophaga atypica</name>
    <dbReference type="NCBI Taxonomy" id="249409"/>
    <lineage>
        <taxon>Bacteria</taxon>
        <taxon>Pseudomonadati</taxon>
        <taxon>Pseudomonadota</taxon>
        <taxon>Betaproteobacteria</taxon>
        <taxon>Burkholderiales</taxon>
        <taxon>Comamonadaceae</taxon>
        <taxon>Hydrogenophaga</taxon>
    </lineage>
</organism>
<keyword evidence="3" id="KW-0804">Transcription</keyword>
<dbReference type="InterPro" id="IPR008920">
    <property type="entry name" value="TF_FadR/GntR_C"/>
</dbReference>
<evidence type="ECO:0000259" key="5">
    <source>
        <dbReference type="PROSITE" id="PS50949"/>
    </source>
</evidence>
<dbReference type="Proteomes" id="UP001596501">
    <property type="component" value="Unassembled WGS sequence"/>
</dbReference>
<dbReference type="InterPro" id="IPR011711">
    <property type="entry name" value="GntR_C"/>
</dbReference>
<comment type="caution">
    <text evidence="6">The sequence shown here is derived from an EMBL/GenBank/DDBJ whole genome shotgun (WGS) entry which is preliminary data.</text>
</comment>
<dbReference type="PRINTS" id="PR00035">
    <property type="entry name" value="HTHGNTR"/>
</dbReference>
<gene>
    <name evidence="6" type="ORF">ACFQPB_09915</name>
</gene>
<evidence type="ECO:0000256" key="1">
    <source>
        <dbReference type="ARBA" id="ARBA00023015"/>
    </source>
</evidence>
<dbReference type="InterPro" id="IPR000524">
    <property type="entry name" value="Tscrpt_reg_HTH_GntR"/>
</dbReference>
<keyword evidence="1" id="KW-0805">Transcription regulation</keyword>
<dbReference type="Gene3D" id="1.20.120.530">
    <property type="entry name" value="GntR ligand-binding domain-like"/>
    <property type="match status" value="1"/>
</dbReference>
<dbReference type="EMBL" id="JBHTCA010000005">
    <property type="protein sequence ID" value="MFC7409175.1"/>
    <property type="molecule type" value="Genomic_DNA"/>
</dbReference>
<dbReference type="SUPFAM" id="SSF46785">
    <property type="entry name" value="Winged helix' DNA-binding domain"/>
    <property type="match status" value="1"/>
</dbReference>
<dbReference type="Pfam" id="PF00392">
    <property type="entry name" value="GntR"/>
    <property type="match status" value="1"/>
</dbReference>
<name>A0ABW2QIC6_9BURK</name>
<dbReference type="InterPro" id="IPR036390">
    <property type="entry name" value="WH_DNA-bd_sf"/>
</dbReference>
<feature type="domain" description="HTH gntR-type" evidence="5">
    <location>
        <begin position="10"/>
        <end position="78"/>
    </location>
</feature>
<protein>
    <submittedName>
        <fullName evidence="6">FadR/GntR family transcriptional regulator</fullName>
    </submittedName>
</protein>
<dbReference type="RefSeq" id="WP_382222502.1">
    <property type="nucleotide sequence ID" value="NZ_JBHTCA010000005.1"/>
</dbReference>